<evidence type="ECO:0000256" key="5">
    <source>
        <dbReference type="ARBA" id="ARBA00023136"/>
    </source>
</evidence>
<dbReference type="CDD" id="cd07984">
    <property type="entry name" value="LPLAT_LABLAT-like"/>
    <property type="match status" value="1"/>
</dbReference>
<evidence type="ECO:0000256" key="7">
    <source>
        <dbReference type="SAM" id="Phobius"/>
    </source>
</evidence>
<evidence type="ECO:0000256" key="3">
    <source>
        <dbReference type="ARBA" id="ARBA00022519"/>
    </source>
</evidence>
<keyword evidence="5 7" id="KW-0472">Membrane</keyword>
<dbReference type="GO" id="GO:0009247">
    <property type="term" value="P:glycolipid biosynthetic process"/>
    <property type="evidence" value="ECO:0007669"/>
    <property type="project" value="UniProtKB-ARBA"/>
</dbReference>
<protein>
    <submittedName>
        <fullName evidence="8">Lipid A biosynthesis lauroyltransferase</fullName>
        <ecNumber evidence="8">2.3.1.241</ecNumber>
    </submittedName>
</protein>
<feature type="transmembrane region" description="Helical" evidence="7">
    <location>
        <begin position="21"/>
        <end position="45"/>
    </location>
</feature>
<dbReference type="AlphaFoldDB" id="A0A916JJ50"/>
<accession>A0A916JJ50</accession>
<comment type="subcellular location">
    <subcellularLocation>
        <location evidence="1">Cell inner membrane</location>
    </subcellularLocation>
</comment>
<evidence type="ECO:0000256" key="1">
    <source>
        <dbReference type="ARBA" id="ARBA00004533"/>
    </source>
</evidence>
<comment type="caution">
    <text evidence="8">The sequence shown here is derived from an EMBL/GenBank/DDBJ whole genome shotgun (WGS) entry which is preliminary data.</text>
</comment>
<name>A0A916JJ50_9BACT</name>
<evidence type="ECO:0000313" key="9">
    <source>
        <dbReference type="Proteomes" id="UP000680038"/>
    </source>
</evidence>
<evidence type="ECO:0000256" key="4">
    <source>
        <dbReference type="ARBA" id="ARBA00022679"/>
    </source>
</evidence>
<dbReference type="Proteomes" id="UP000680038">
    <property type="component" value="Unassembled WGS sequence"/>
</dbReference>
<dbReference type="PANTHER" id="PTHR30606:SF10">
    <property type="entry name" value="PHOSPHATIDYLINOSITOL MANNOSIDE ACYLTRANSFERASE"/>
    <property type="match status" value="1"/>
</dbReference>
<dbReference type="EC" id="2.3.1.241" evidence="8"/>
<keyword evidence="7" id="KW-1133">Transmembrane helix</keyword>
<dbReference type="GO" id="GO:0008913">
    <property type="term" value="F:Kdo2-lipid IVA acyltransferase activity"/>
    <property type="evidence" value="ECO:0007669"/>
    <property type="project" value="UniProtKB-EC"/>
</dbReference>
<proteinExistence type="predicted"/>
<keyword evidence="9" id="KW-1185">Reference proteome</keyword>
<dbReference type="Pfam" id="PF03279">
    <property type="entry name" value="Lip_A_acyltrans"/>
    <property type="match status" value="1"/>
</dbReference>
<keyword evidence="6 8" id="KW-0012">Acyltransferase</keyword>
<dbReference type="GO" id="GO:0005886">
    <property type="term" value="C:plasma membrane"/>
    <property type="evidence" value="ECO:0007669"/>
    <property type="project" value="UniProtKB-SubCell"/>
</dbReference>
<evidence type="ECO:0000256" key="6">
    <source>
        <dbReference type="ARBA" id="ARBA00023315"/>
    </source>
</evidence>
<organism evidence="8 9">
    <name type="scientific">Dyadobacter helix</name>
    <dbReference type="NCBI Taxonomy" id="2822344"/>
    <lineage>
        <taxon>Bacteria</taxon>
        <taxon>Pseudomonadati</taxon>
        <taxon>Bacteroidota</taxon>
        <taxon>Cytophagia</taxon>
        <taxon>Cytophagales</taxon>
        <taxon>Spirosomataceae</taxon>
        <taxon>Dyadobacter</taxon>
    </lineage>
</organism>
<keyword evidence="7" id="KW-0812">Transmembrane</keyword>
<keyword evidence="4 8" id="KW-0808">Transferase</keyword>
<dbReference type="InterPro" id="IPR004960">
    <property type="entry name" value="LipA_acyltrans"/>
</dbReference>
<dbReference type="PANTHER" id="PTHR30606">
    <property type="entry name" value="LIPID A BIOSYNTHESIS LAUROYL ACYLTRANSFERASE"/>
    <property type="match status" value="1"/>
</dbReference>
<gene>
    <name evidence="8" type="primary">lpxL_4</name>
    <name evidence="8" type="ORF">DYBT9275_05920</name>
</gene>
<evidence type="ECO:0000313" key="8">
    <source>
        <dbReference type="EMBL" id="CAG5018081.1"/>
    </source>
</evidence>
<sequence>MTRPIIWKSAPGVYSFRIPNIRLSLIFAFYRTLSGLIALLLLYLWPYRREVIRKNLAGSFPEMPETERRGIQKRYLKHVADLVSETFLITHLKRNELTNVVQFENISLLKNLIQSGNSIVLMASHYGNWEYLRTLPMLVSCDVYAAYAPLSNRFLNSKLLNIRGKHGARLIPKNDWLRKVLMHGGDPSVFVTIADQRPVVPGRAEVSFLNQKTHVQAGPELIARKLNCAVVYMDVVKIGKNKYRYRFDLISVNGKTESPESIMYKYYVLLEQTIRRKPEYWLWSHNRWKYT</sequence>
<keyword evidence="2" id="KW-1003">Cell membrane</keyword>
<keyword evidence="3" id="KW-0997">Cell inner membrane</keyword>
<reference evidence="8" key="1">
    <citation type="submission" date="2021-04" db="EMBL/GenBank/DDBJ databases">
        <authorList>
            <person name="Rodrigo-Torres L."/>
            <person name="Arahal R. D."/>
            <person name="Lucena T."/>
        </authorList>
    </citation>
    <scope>NUCLEOTIDE SEQUENCE</scope>
    <source>
        <strain evidence="8">CECT 9275</strain>
    </source>
</reference>
<evidence type="ECO:0000256" key="2">
    <source>
        <dbReference type="ARBA" id="ARBA00022475"/>
    </source>
</evidence>
<dbReference type="EMBL" id="CAJRAF010000004">
    <property type="protein sequence ID" value="CAG5018081.1"/>
    <property type="molecule type" value="Genomic_DNA"/>
</dbReference>
<dbReference type="RefSeq" id="WP_215242235.1">
    <property type="nucleotide sequence ID" value="NZ_CAJRAF010000004.1"/>
</dbReference>